<keyword evidence="4" id="KW-1185">Reference proteome</keyword>
<organism evidence="3 4">
    <name type="scientific">Glycomyces terrestris</name>
    <dbReference type="NCBI Taxonomy" id="2493553"/>
    <lineage>
        <taxon>Bacteria</taxon>
        <taxon>Bacillati</taxon>
        <taxon>Actinomycetota</taxon>
        <taxon>Actinomycetes</taxon>
        <taxon>Glycomycetales</taxon>
        <taxon>Glycomycetaceae</taxon>
        <taxon>Glycomyces</taxon>
    </lineage>
</organism>
<dbReference type="AlphaFoldDB" id="A0A426V0S7"/>
<sequence length="105" mass="11416">MTQEYDQAGAPARLPREMNGLAIAAFVLAIVGWCSPIGILGLILGYVAKGQIARRNNSGEGLARAAIILGWISIIAFILLVVLGVAAGVFTDWDQWRDDWKDQYN</sequence>
<feature type="transmembrane region" description="Helical" evidence="1">
    <location>
        <begin position="68"/>
        <end position="90"/>
    </location>
</feature>
<comment type="caution">
    <text evidence="3">The sequence shown here is derived from an EMBL/GenBank/DDBJ whole genome shotgun (WGS) entry which is preliminary data.</text>
</comment>
<dbReference type="InterPro" id="IPR025241">
    <property type="entry name" value="DUF4190"/>
</dbReference>
<proteinExistence type="predicted"/>
<evidence type="ECO:0000256" key="1">
    <source>
        <dbReference type="SAM" id="Phobius"/>
    </source>
</evidence>
<feature type="domain" description="DUF4190" evidence="2">
    <location>
        <begin position="21"/>
        <end position="80"/>
    </location>
</feature>
<keyword evidence="1" id="KW-1133">Transmembrane helix</keyword>
<dbReference type="OrthoDB" id="4374883at2"/>
<evidence type="ECO:0000313" key="3">
    <source>
        <dbReference type="EMBL" id="RRS00462.1"/>
    </source>
</evidence>
<evidence type="ECO:0000259" key="2">
    <source>
        <dbReference type="Pfam" id="PF13828"/>
    </source>
</evidence>
<dbReference type="Proteomes" id="UP000277256">
    <property type="component" value="Unassembled WGS sequence"/>
</dbReference>
<reference evidence="3 4" key="1">
    <citation type="submission" date="2018-12" db="EMBL/GenBank/DDBJ databases">
        <title>Glycomyces sp. YIM 121974 draft genome.</title>
        <authorList>
            <person name="Li Q."/>
        </authorList>
    </citation>
    <scope>NUCLEOTIDE SEQUENCE [LARGE SCALE GENOMIC DNA]</scope>
    <source>
        <strain evidence="3 4">YIM 121974</strain>
    </source>
</reference>
<feature type="transmembrane region" description="Helical" evidence="1">
    <location>
        <begin position="20"/>
        <end position="47"/>
    </location>
</feature>
<accession>A0A426V0S7</accession>
<keyword evidence="1" id="KW-0812">Transmembrane</keyword>
<dbReference type="Pfam" id="PF13828">
    <property type="entry name" value="DUF4190"/>
    <property type="match status" value="1"/>
</dbReference>
<gene>
    <name evidence="3" type="ORF">EIW28_07830</name>
</gene>
<name>A0A426V0S7_9ACTN</name>
<dbReference type="EMBL" id="RSEB01000002">
    <property type="protein sequence ID" value="RRS00462.1"/>
    <property type="molecule type" value="Genomic_DNA"/>
</dbReference>
<protein>
    <submittedName>
        <fullName evidence="3">DUF4190 domain-containing protein</fullName>
    </submittedName>
</protein>
<evidence type="ECO:0000313" key="4">
    <source>
        <dbReference type="Proteomes" id="UP000277256"/>
    </source>
</evidence>
<keyword evidence="1" id="KW-0472">Membrane</keyword>
<dbReference type="RefSeq" id="WP_125247141.1">
    <property type="nucleotide sequence ID" value="NZ_RSEB01000002.1"/>
</dbReference>